<protein>
    <recommendedName>
        <fullName evidence="4">Secreted protein</fullName>
    </recommendedName>
</protein>
<evidence type="ECO:0000313" key="3">
    <source>
        <dbReference type="Proteomes" id="UP000807025"/>
    </source>
</evidence>
<keyword evidence="3" id="KW-1185">Reference proteome</keyword>
<evidence type="ECO:0000313" key="2">
    <source>
        <dbReference type="EMBL" id="KAF9501382.1"/>
    </source>
</evidence>
<evidence type="ECO:0000256" key="1">
    <source>
        <dbReference type="SAM" id="SignalP"/>
    </source>
</evidence>
<dbReference type="AlphaFoldDB" id="A0A9P6DDZ7"/>
<keyword evidence="1" id="KW-0732">Signal</keyword>
<accession>A0A9P6DDZ7</accession>
<dbReference type="EMBL" id="MU154523">
    <property type="protein sequence ID" value="KAF9501382.1"/>
    <property type="molecule type" value="Genomic_DNA"/>
</dbReference>
<feature type="signal peptide" evidence="1">
    <location>
        <begin position="1"/>
        <end position="19"/>
    </location>
</feature>
<gene>
    <name evidence="2" type="ORF">BDN71DRAFT_696842</name>
</gene>
<feature type="chain" id="PRO_5040441358" description="Secreted protein" evidence="1">
    <location>
        <begin position="20"/>
        <end position="114"/>
    </location>
</feature>
<comment type="caution">
    <text evidence="2">The sequence shown here is derived from an EMBL/GenBank/DDBJ whole genome shotgun (WGS) entry which is preliminary data.</text>
</comment>
<dbReference type="Proteomes" id="UP000807025">
    <property type="component" value="Unassembled WGS sequence"/>
</dbReference>
<sequence length="114" mass="12638">MYVCTVYCTMLQFMVFASSARVHEVGSTLNFSSARTSRRSNNCATMYAALDVILGHERSSFTSIALPSGSMAHHSYQLRVSIFEIFLPPTLSAYHSVRARKSCAISESVPSYLK</sequence>
<proteinExistence type="predicted"/>
<reference evidence="2" key="1">
    <citation type="submission" date="2020-11" db="EMBL/GenBank/DDBJ databases">
        <authorList>
            <consortium name="DOE Joint Genome Institute"/>
            <person name="Ahrendt S."/>
            <person name="Riley R."/>
            <person name="Andreopoulos W."/>
            <person name="Labutti K."/>
            <person name="Pangilinan J."/>
            <person name="Ruiz-Duenas F.J."/>
            <person name="Barrasa J.M."/>
            <person name="Sanchez-Garcia M."/>
            <person name="Camarero S."/>
            <person name="Miyauchi S."/>
            <person name="Serrano A."/>
            <person name="Linde D."/>
            <person name="Babiker R."/>
            <person name="Drula E."/>
            <person name="Ayuso-Fernandez I."/>
            <person name="Pacheco R."/>
            <person name="Padilla G."/>
            <person name="Ferreira P."/>
            <person name="Barriuso J."/>
            <person name="Kellner H."/>
            <person name="Castanera R."/>
            <person name="Alfaro M."/>
            <person name="Ramirez L."/>
            <person name="Pisabarro A.G."/>
            <person name="Kuo A."/>
            <person name="Tritt A."/>
            <person name="Lipzen A."/>
            <person name="He G."/>
            <person name="Yan M."/>
            <person name="Ng V."/>
            <person name="Cullen D."/>
            <person name="Martin F."/>
            <person name="Rosso M.-N."/>
            <person name="Henrissat B."/>
            <person name="Hibbett D."/>
            <person name="Martinez A.T."/>
            <person name="Grigoriev I.V."/>
        </authorList>
    </citation>
    <scope>NUCLEOTIDE SEQUENCE</scope>
    <source>
        <strain evidence="2">ATCC 90797</strain>
    </source>
</reference>
<evidence type="ECO:0008006" key="4">
    <source>
        <dbReference type="Google" id="ProtNLM"/>
    </source>
</evidence>
<organism evidence="2 3">
    <name type="scientific">Pleurotus eryngii</name>
    <name type="common">Boletus of the steppes</name>
    <dbReference type="NCBI Taxonomy" id="5323"/>
    <lineage>
        <taxon>Eukaryota</taxon>
        <taxon>Fungi</taxon>
        <taxon>Dikarya</taxon>
        <taxon>Basidiomycota</taxon>
        <taxon>Agaricomycotina</taxon>
        <taxon>Agaricomycetes</taxon>
        <taxon>Agaricomycetidae</taxon>
        <taxon>Agaricales</taxon>
        <taxon>Pleurotineae</taxon>
        <taxon>Pleurotaceae</taxon>
        <taxon>Pleurotus</taxon>
    </lineage>
</organism>
<name>A0A9P6DDZ7_PLEER</name>